<proteinExistence type="predicted"/>
<gene>
    <name evidence="2" type="ORF">VTL71DRAFT_2914</name>
</gene>
<evidence type="ECO:0000256" key="1">
    <source>
        <dbReference type="SAM" id="Phobius"/>
    </source>
</evidence>
<dbReference type="Proteomes" id="UP001595075">
    <property type="component" value="Unassembled WGS sequence"/>
</dbReference>
<name>A0ABR4C6D5_9HELO</name>
<evidence type="ECO:0000313" key="2">
    <source>
        <dbReference type="EMBL" id="KAL2065245.1"/>
    </source>
</evidence>
<feature type="transmembrane region" description="Helical" evidence="1">
    <location>
        <begin position="6"/>
        <end position="28"/>
    </location>
</feature>
<protein>
    <submittedName>
        <fullName evidence="2">Uncharacterized protein</fullName>
    </submittedName>
</protein>
<accession>A0ABR4C6D5</accession>
<keyword evidence="1" id="KW-0472">Membrane</keyword>
<keyword evidence="1" id="KW-1133">Transmembrane helix</keyword>
<reference evidence="2 3" key="1">
    <citation type="journal article" date="2024" name="Commun. Biol.">
        <title>Comparative genomic analysis of thermophilic fungi reveals convergent evolutionary adaptations and gene losses.</title>
        <authorList>
            <person name="Steindorff A.S."/>
            <person name="Aguilar-Pontes M.V."/>
            <person name="Robinson A.J."/>
            <person name="Andreopoulos B."/>
            <person name="LaButti K."/>
            <person name="Kuo A."/>
            <person name="Mondo S."/>
            <person name="Riley R."/>
            <person name="Otillar R."/>
            <person name="Haridas S."/>
            <person name="Lipzen A."/>
            <person name="Grimwood J."/>
            <person name="Schmutz J."/>
            <person name="Clum A."/>
            <person name="Reid I.D."/>
            <person name="Moisan M.C."/>
            <person name="Butler G."/>
            <person name="Nguyen T.T.M."/>
            <person name="Dewar K."/>
            <person name="Conant G."/>
            <person name="Drula E."/>
            <person name="Henrissat B."/>
            <person name="Hansel C."/>
            <person name="Singer S."/>
            <person name="Hutchinson M.I."/>
            <person name="de Vries R.P."/>
            <person name="Natvig D.O."/>
            <person name="Powell A.J."/>
            <person name="Tsang A."/>
            <person name="Grigoriev I.V."/>
        </authorList>
    </citation>
    <scope>NUCLEOTIDE SEQUENCE [LARGE SCALE GENOMIC DNA]</scope>
    <source>
        <strain evidence="2 3">CBS 494.80</strain>
    </source>
</reference>
<dbReference type="EMBL" id="JAZHXI010000012">
    <property type="protein sequence ID" value="KAL2065245.1"/>
    <property type="molecule type" value="Genomic_DNA"/>
</dbReference>
<keyword evidence="1" id="KW-0812">Transmembrane</keyword>
<evidence type="ECO:0000313" key="3">
    <source>
        <dbReference type="Proteomes" id="UP001595075"/>
    </source>
</evidence>
<organism evidence="2 3">
    <name type="scientific">Oculimacula yallundae</name>
    <dbReference type="NCBI Taxonomy" id="86028"/>
    <lineage>
        <taxon>Eukaryota</taxon>
        <taxon>Fungi</taxon>
        <taxon>Dikarya</taxon>
        <taxon>Ascomycota</taxon>
        <taxon>Pezizomycotina</taxon>
        <taxon>Leotiomycetes</taxon>
        <taxon>Helotiales</taxon>
        <taxon>Ploettnerulaceae</taxon>
        <taxon>Oculimacula</taxon>
    </lineage>
</organism>
<comment type="caution">
    <text evidence="2">The sequence shown here is derived from an EMBL/GenBank/DDBJ whole genome shotgun (WGS) entry which is preliminary data.</text>
</comment>
<sequence length="240" mass="27604">MQDSPLSITASIAGILTFAAAILAFVYIRYNTLKDGYAEMDTIFKSVESSLDDTRMMKTANPDGHLGSILKDLFRLERRIMAELLKVYQNPQANAVIEVLDLEEAALVDPQGIAAPIARKKGRLGRLLLRVSRLVLWARTIEQIFISVDPEIMALGWRILVFVRHLGMTPFLLRWYMTRDKVLVMTRRRESLRSRMLFIQMSHVNTRSISDEDSIRKLREEVIELREKISAMHDKVMGRD</sequence>
<keyword evidence="3" id="KW-1185">Reference proteome</keyword>